<evidence type="ECO:0000256" key="2">
    <source>
        <dbReference type="ARBA" id="ARBA00022801"/>
    </source>
</evidence>
<name>A0A926NY48_9HYPH</name>
<comment type="similarity">
    <text evidence="1">Belongs to the carbon-nitrogen hydrolase superfamily. NIT1/NIT2 family.</text>
</comment>
<protein>
    <submittedName>
        <fullName evidence="4">Carbon-nitrogen hydrolase family protein</fullName>
    </submittedName>
</protein>
<dbReference type="InterPro" id="IPR001110">
    <property type="entry name" value="UPF0012_CS"/>
</dbReference>
<evidence type="ECO:0000313" key="4">
    <source>
        <dbReference type="EMBL" id="MBD1548539.1"/>
    </source>
</evidence>
<sequence length="261" mass="27713">MKLALYQGPAIGGDIEAGFARIERQLSAAALAGAKMAVFPEVFLPGYNRPDLHKVLAQPLGGAWTKRLSALAKQAGCGLTIGWAEAADGTVYNAATSFDDTGEQVAHYRKIQLYGPMERASFSYGDAYTVFDLYGHKTALMICYDVEFPQHCAALAAQGVSLVLVPTANPQGFEHVSTAFVPARAAEMRLTIAYANFCGTEGNLTFGGHSVIVGPDAQLLASAGRGEALLVADLAPVGDIAPELLSLQREDYREVGRTDET</sequence>
<evidence type="ECO:0000259" key="3">
    <source>
        <dbReference type="PROSITE" id="PS50263"/>
    </source>
</evidence>
<dbReference type="PROSITE" id="PS50263">
    <property type="entry name" value="CN_HYDROLASE"/>
    <property type="match status" value="1"/>
</dbReference>
<dbReference type="EMBL" id="JABFCZ010000023">
    <property type="protein sequence ID" value="MBD1548539.1"/>
    <property type="molecule type" value="Genomic_DNA"/>
</dbReference>
<dbReference type="PROSITE" id="PS01227">
    <property type="entry name" value="UPF0012"/>
    <property type="match status" value="1"/>
</dbReference>
<keyword evidence="2 4" id="KW-0378">Hydrolase</keyword>
<dbReference type="PANTHER" id="PTHR43674:SF2">
    <property type="entry name" value="BETA-UREIDOPROPIONASE"/>
    <property type="match status" value="1"/>
</dbReference>
<dbReference type="InterPro" id="IPR044083">
    <property type="entry name" value="RamA-like"/>
</dbReference>
<dbReference type="Proteomes" id="UP000598467">
    <property type="component" value="Unassembled WGS sequence"/>
</dbReference>
<evidence type="ECO:0000313" key="5">
    <source>
        <dbReference type="Proteomes" id="UP000598467"/>
    </source>
</evidence>
<dbReference type="Gene3D" id="3.60.110.10">
    <property type="entry name" value="Carbon-nitrogen hydrolase"/>
    <property type="match status" value="1"/>
</dbReference>
<comment type="caution">
    <text evidence="4">The sequence shown here is derived from an EMBL/GenBank/DDBJ whole genome shotgun (WGS) entry which is preliminary data.</text>
</comment>
<dbReference type="GO" id="GO:0050126">
    <property type="term" value="F:N-carbamoylputrescine amidase activity"/>
    <property type="evidence" value="ECO:0007669"/>
    <property type="project" value="TreeGrafter"/>
</dbReference>
<dbReference type="CDD" id="cd07576">
    <property type="entry name" value="R-amidase_like"/>
    <property type="match status" value="1"/>
</dbReference>
<feature type="domain" description="CN hydrolase" evidence="3">
    <location>
        <begin position="1"/>
        <end position="236"/>
    </location>
</feature>
<gene>
    <name evidence="4" type="ORF">HK439_19935</name>
</gene>
<dbReference type="GO" id="GO:0033388">
    <property type="term" value="P:putrescine biosynthetic process from arginine"/>
    <property type="evidence" value="ECO:0007669"/>
    <property type="project" value="TreeGrafter"/>
</dbReference>
<dbReference type="AlphaFoldDB" id="A0A926NY48"/>
<dbReference type="PANTHER" id="PTHR43674">
    <property type="entry name" value="NITRILASE C965.09-RELATED"/>
    <property type="match status" value="1"/>
</dbReference>
<dbReference type="SUPFAM" id="SSF56317">
    <property type="entry name" value="Carbon-nitrogen hydrolase"/>
    <property type="match status" value="1"/>
</dbReference>
<evidence type="ECO:0000256" key="1">
    <source>
        <dbReference type="ARBA" id="ARBA00010613"/>
    </source>
</evidence>
<dbReference type="InterPro" id="IPR036526">
    <property type="entry name" value="C-N_Hydrolase_sf"/>
</dbReference>
<organism evidence="4 5">
    <name type="scientific">Roseibium aggregatum</name>
    <dbReference type="NCBI Taxonomy" id="187304"/>
    <lineage>
        <taxon>Bacteria</taxon>
        <taxon>Pseudomonadati</taxon>
        <taxon>Pseudomonadota</taxon>
        <taxon>Alphaproteobacteria</taxon>
        <taxon>Hyphomicrobiales</taxon>
        <taxon>Stappiaceae</taxon>
        <taxon>Roseibium</taxon>
    </lineage>
</organism>
<proteinExistence type="inferred from homology"/>
<dbReference type="InterPro" id="IPR003010">
    <property type="entry name" value="C-N_Hydrolase"/>
</dbReference>
<dbReference type="RefSeq" id="WP_190293226.1">
    <property type="nucleotide sequence ID" value="NZ_JABFCZ010000023.1"/>
</dbReference>
<dbReference type="Pfam" id="PF00795">
    <property type="entry name" value="CN_hydrolase"/>
    <property type="match status" value="1"/>
</dbReference>
<dbReference type="InterPro" id="IPR050345">
    <property type="entry name" value="Aliph_Amidase/BUP"/>
</dbReference>
<accession>A0A926NY48</accession>
<reference evidence="4" key="1">
    <citation type="submission" date="2020-05" db="EMBL/GenBank/DDBJ databases">
        <title>Identification of trans-AT polyketide cluster in two marine bacteria, producers of a novel glutaramide-containing polyketide sesbanimide D and analogs.</title>
        <authorList>
            <person name="Kacar D."/>
            <person name="Rodriguez P."/>
            <person name="Canedo L."/>
            <person name="Gonzalez E."/>
            <person name="Galan B."/>
            <person name="De La Calle F."/>
            <person name="Garcia J.L."/>
        </authorList>
    </citation>
    <scope>NUCLEOTIDE SEQUENCE</scope>
    <source>
        <strain evidence="4">PHM038</strain>
    </source>
</reference>